<evidence type="ECO:0000313" key="3">
    <source>
        <dbReference type="EMBL" id="PPE71812.1"/>
    </source>
</evidence>
<dbReference type="InterPro" id="IPR000873">
    <property type="entry name" value="AMP-dep_synth/lig_dom"/>
</dbReference>
<feature type="domain" description="AMP-binding enzyme C-terminal" evidence="2">
    <location>
        <begin position="408"/>
        <end position="484"/>
    </location>
</feature>
<name>A0A2S5TA26_9GAMM</name>
<dbReference type="GO" id="GO:0031956">
    <property type="term" value="F:medium-chain fatty acid-CoA ligase activity"/>
    <property type="evidence" value="ECO:0007669"/>
    <property type="project" value="TreeGrafter"/>
</dbReference>
<dbReference type="Gene3D" id="3.30.300.30">
    <property type="match status" value="1"/>
</dbReference>
<dbReference type="EMBL" id="PSNW01000022">
    <property type="protein sequence ID" value="PPE71812.1"/>
    <property type="molecule type" value="Genomic_DNA"/>
</dbReference>
<dbReference type="Pfam" id="PF00501">
    <property type="entry name" value="AMP-binding"/>
    <property type="match status" value="1"/>
</dbReference>
<feature type="domain" description="AMP-dependent synthetase/ligase" evidence="1">
    <location>
        <begin position="8"/>
        <end position="361"/>
    </location>
</feature>
<dbReference type="Proteomes" id="UP000238220">
    <property type="component" value="Unassembled WGS sequence"/>
</dbReference>
<keyword evidence="4" id="KW-1185">Reference proteome</keyword>
<dbReference type="Pfam" id="PF13193">
    <property type="entry name" value="AMP-binding_C"/>
    <property type="match status" value="1"/>
</dbReference>
<dbReference type="InterPro" id="IPR025110">
    <property type="entry name" value="AMP-bd_C"/>
</dbReference>
<evidence type="ECO:0000313" key="4">
    <source>
        <dbReference type="Proteomes" id="UP000238220"/>
    </source>
</evidence>
<comment type="caution">
    <text evidence="3">The sequence shown here is derived from an EMBL/GenBank/DDBJ whole genome shotgun (WGS) entry which is preliminary data.</text>
</comment>
<organism evidence="3 4">
    <name type="scientific">Solimonas fluminis</name>
    <dbReference type="NCBI Taxonomy" id="2086571"/>
    <lineage>
        <taxon>Bacteria</taxon>
        <taxon>Pseudomonadati</taxon>
        <taxon>Pseudomonadota</taxon>
        <taxon>Gammaproteobacteria</taxon>
        <taxon>Nevskiales</taxon>
        <taxon>Nevskiaceae</taxon>
        <taxon>Solimonas</taxon>
    </lineage>
</organism>
<dbReference type="GO" id="GO:0006631">
    <property type="term" value="P:fatty acid metabolic process"/>
    <property type="evidence" value="ECO:0007669"/>
    <property type="project" value="TreeGrafter"/>
</dbReference>
<dbReference type="PANTHER" id="PTHR43201">
    <property type="entry name" value="ACYL-COA SYNTHETASE"/>
    <property type="match status" value="1"/>
</dbReference>
<evidence type="ECO:0000259" key="2">
    <source>
        <dbReference type="Pfam" id="PF13193"/>
    </source>
</evidence>
<dbReference type="CDD" id="cd04433">
    <property type="entry name" value="AFD_class_I"/>
    <property type="match status" value="1"/>
</dbReference>
<dbReference type="Gene3D" id="3.40.50.12780">
    <property type="entry name" value="N-terminal domain of ligase-like"/>
    <property type="match status" value="1"/>
</dbReference>
<dbReference type="InterPro" id="IPR045851">
    <property type="entry name" value="AMP-bd_C_sf"/>
</dbReference>
<dbReference type="OrthoDB" id="9803968at2"/>
<reference evidence="3 4" key="1">
    <citation type="submission" date="2018-02" db="EMBL/GenBank/DDBJ databases">
        <title>Genome sequencing of Solimonas sp. HR-BB.</title>
        <authorList>
            <person name="Lee Y."/>
            <person name="Jeon C.O."/>
        </authorList>
    </citation>
    <scope>NUCLEOTIDE SEQUENCE [LARGE SCALE GENOMIC DNA]</scope>
    <source>
        <strain evidence="3 4">HR-BB</strain>
    </source>
</reference>
<dbReference type="SUPFAM" id="SSF56801">
    <property type="entry name" value="Acetyl-CoA synthetase-like"/>
    <property type="match status" value="1"/>
</dbReference>
<dbReference type="RefSeq" id="WP_104232449.1">
    <property type="nucleotide sequence ID" value="NZ_PSNW01000022.1"/>
</dbReference>
<sequence>MNLSLILQMAAEAEPGRIGLVCDGRRWSYGALLRAAQGAASRFSASGVGYVALLDESSEAAAIALFGAALAGVPYVPLNYRLADADLAALLKRVAPAWVIGDVERVRRLDPDSGHQLWSRGDFVAVAEQAAPIAGEPPEAGVAVQIFTSGTTAAPKAALLRHANLLSYILGTVDFGSAPEDDGALVCVPPYHIAGIAALLSSIYAMRRILLLPAFEPDAWLQLAAGEKASNAFVVPTMLGRIIQRLDAGNRPELPALKAIAYGGGKMPTELIERALTLFPQTDFTNAYGLTETSSTIALLGPEDHRSAHQASDPQARARLGSVGRPLPTVEIEIRDEDGRPLPAGERGEIYVRGEQVSGEYRERSALDAQGWFPTRDAGWLDAEGYLFLAGRADDVIVRGGENISPGEIEEVLLSHPAIADAAAVAVPSLEWGEAVGIAVVVRPPHEVPSEEELKKLIRDRLRSSRVPDRVAVLEALPYNEMGKLLRREVRKLFQAS</sequence>
<dbReference type="InterPro" id="IPR042099">
    <property type="entry name" value="ANL_N_sf"/>
</dbReference>
<protein>
    <submittedName>
        <fullName evidence="3">AMP-dependent synthetase</fullName>
    </submittedName>
</protein>
<evidence type="ECO:0000259" key="1">
    <source>
        <dbReference type="Pfam" id="PF00501"/>
    </source>
</evidence>
<proteinExistence type="predicted"/>
<dbReference type="PANTHER" id="PTHR43201:SF32">
    <property type="entry name" value="2-SUCCINYLBENZOATE--COA LIGASE, CHLOROPLASTIC_PEROXISOMAL"/>
    <property type="match status" value="1"/>
</dbReference>
<accession>A0A2S5TA26</accession>
<gene>
    <name evidence="3" type="ORF">C3942_21610</name>
</gene>
<dbReference type="AlphaFoldDB" id="A0A2S5TA26"/>